<sequence length="353" mass="39756">MLGDLATIDESTGTAPEAGRGRRALTAERRNQVAQTVNESALKRNTRLQNKYRIGKVVSSGELSIVYKARHIESGSWCVIKEFFPQALARRDRDRRSVRCRMPGARAQFEEQRDIFAKEGPLLQRLSHPCIVDYVDQFEEGGTVYLVTAYCPGMTMAQYIREGQAPSRARFYKETMLQIIDALEYIHRQGLIHRDIKPGNIIIDREGMPKLIDFGSAVDYEAGGRQPIFTTAGYSALELYSETSQQDPAADIYSLAATLYFCLCGQPPLDVTQRLFRDQVEPIRQRSRGTSPLLARVITKGLAINARKRPASLNPFRIALYAEHLTWALKERLQGQRLPEQAADQESMSRGGS</sequence>
<dbReference type="GO" id="GO:0004674">
    <property type="term" value="F:protein serine/threonine kinase activity"/>
    <property type="evidence" value="ECO:0007669"/>
    <property type="project" value="UniProtKB-KW"/>
</dbReference>
<proteinExistence type="predicted"/>
<dbReference type="PROSITE" id="PS00108">
    <property type="entry name" value="PROTEIN_KINASE_ST"/>
    <property type="match status" value="1"/>
</dbReference>
<dbReference type="Proteomes" id="UP000315377">
    <property type="component" value="Chromosome"/>
</dbReference>
<gene>
    <name evidence="4" type="ORF">FLT43_15690</name>
    <name evidence="3" type="ORF">M5W83_24785</name>
</gene>
<dbReference type="GO" id="GO:0005524">
    <property type="term" value="F:ATP binding"/>
    <property type="evidence" value="ECO:0007669"/>
    <property type="project" value="InterPro"/>
</dbReference>
<evidence type="ECO:0000313" key="3">
    <source>
        <dbReference type="EMBL" id="MCY9610370.1"/>
    </source>
</evidence>
<dbReference type="Gene3D" id="1.10.510.10">
    <property type="entry name" value="Transferase(Phosphotransferase) domain 1"/>
    <property type="match status" value="1"/>
</dbReference>
<evidence type="ECO:0000259" key="2">
    <source>
        <dbReference type="PROSITE" id="PS50011"/>
    </source>
</evidence>
<dbReference type="InterPro" id="IPR045269">
    <property type="entry name" value="Atg1-like"/>
</dbReference>
<dbReference type="GO" id="GO:0005737">
    <property type="term" value="C:cytoplasm"/>
    <property type="evidence" value="ECO:0007669"/>
    <property type="project" value="TreeGrafter"/>
</dbReference>
<evidence type="ECO:0000313" key="5">
    <source>
        <dbReference type="Proteomes" id="UP000315377"/>
    </source>
</evidence>
<keyword evidence="4" id="KW-0723">Serine/threonine-protein kinase</keyword>
<dbReference type="Proteomes" id="UP001209276">
    <property type="component" value="Unassembled WGS sequence"/>
</dbReference>
<dbReference type="CDD" id="cd14014">
    <property type="entry name" value="STKc_PknB_like"/>
    <property type="match status" value="1"/>
</dbReference>
<keyword evidence="4" id="KW-0808">Transferase</keyword>
<organism evidence="4 5">
    <name type="scientific">Paenibacillus thiaminolyticus</name>
    <name type="common">Bacillus thiaminolyticus</name>
    <dbReference type="NCBI Taxonomy" id="49283"/>
    <lineage>
        <taxon>Bacteria</taxon>
        <taxon>Bacillati</taxon>
        <taxon>Bacillota</taxon>
        <taxon>Bacilli</taxon>
        <taxon>Bacillales</taxon>
        <taxon>Paenibacillaceae</taxon>
        <taxon>Paenibacillus</taxon>
    </lineage>
</organism>
<name>A0AAP9J1T9_PANTH</name>
<reference evidence="4 5" key="1">
    <citation type="submission" date="2019-07" db="EMBL/GenBank/DDBJ databases">
        <title>Paenibacillus thiaminolyticus NRRL B-4156.</title>
        <authorList>
            <person name="Hehnly C."/>
            <person name="Zhang L."/>
        </authorList>
    </citation>
    <scope>NUCLEOTIDE SEQUENCE [LARGE SCALE GENOMIC DNA]</scope>
    <source>
        <strain evidence="4 5">NRRL B-4156</strain>
    </source>
</reference>
<dbReference type="PANTHER" id="PTHR24348">
    <property type="entry name" value="SERINE/THREONINE-PROTEIN KINASE UNC-51-RELATED"/>
    <property type="match status" value="1"/>
</dbReference>
<feature type="domain" description="Protein kinase" evidence="2">
    <location>
        <begin position="52"/>
        <end position="327"/>
    </location>
</feature>
<dbReference type="Pfam" id="PF00069">
    <property type="entry name" value="Pkinase"/>
    <property type="match status" value="1"/>
</dbReference>
<dbReference type="InterPro" id="IPR008271">
    <property type="entry name" value="Ser/Thr_kinase_AS"/>
</dbReference>
<keyword evidence="6" id="KW-1185">Reference proteome</keyword>
<dbReference type="SMART" id="SM00220">
    <property type="entry name" value="S_TKc"/>
    <property type="match status" value="1"/>
</dbReference>
<keyword evidence="4" id="KW-0418">Kinase</keyword>
<accession>A0AAP9J1T9</accession>
<dbReference type="EMBL" id="CP041405">
    <property type="protein sequence ID" value="QDM44754.1"/>
    <property type="molecule type" value="Genomic_DNA"/>
</dbReference>
<dbReference type="InterPro" id="IPR000719">
    <property type="entry name" value="Prot_kinase_dom"/>
</dbReference>
<dbReference type="RefSeq" id="WP_087444271.1">
    <property type="nucleotide sequence ID" value="NZ_CABMNB010000045.1"/>
</dbReference>
<dbReference type="SUPFAM" id="SSF56112">
    <property type="entry name" value="Protein kinase-like (PK-like)"/>
    <property type="match status" value="1"/>
</dbReference>
<feature type="region of interest" description="Disordered" evidence="1">
    <location>
        <begin position="1"/>
        <end position="25"/>
    </location>
</feature>
<reference evidence="3 6" key="2">
    <citation type="submission" date="2022-05" db="EMBL/GenBank/DDBJ databases">
        <title>Genome Sequencing of Bee-Associated Microbes.</title>
        <authorList>
            <person name="Dunlap C."/>
        </authorList>
    </citation>
    <scope>NUCLEOTIDE SEQUENCE [LARGE SCALE GENOMIC DNA]</scope>
    <source>
        <strain evidence="3 6">NRRL B-14613</strain>
    </source>
</reference>
<dbReference type="PROSITE" id="PS50011">
    <property type="entry name" value="PROTEIN_KINASE_DOM"/>
    <property type="match status" value="1"/>
</dbReference>
<evidence type="ECO:0000256" key="1">
    <source>
        <dbReference type="SAM" id="MobiDB-lite"/>
    </source>
</evidence>
<evidence type="ECO:0000313" key="6">
    <source>
        <dbReference type="Proteomes" id="UP001209276"/>
    </source>
</evidence>
<dbReference type="InterPro" id="IPR011009">
    <property type="entry name" value="Kinase-like_dom_sf"/>
</dbReference>
<dbReference type="AlphaFoldDB" id="A0AAP9J1T9"/>
<protein>
    <submittedName>
        <fullName evidence="4">Serine/threonine protein kinase</fullName>
    </submittedName>
</protein>
<evidence type="ECO:0000313" key="4">
    <source>
        <dbReference type="EMBL" id="QDM44754.1"/>
    </source>
</evidence>
<dbReference type="GeneID" id="76997405"/>
<dbReference type="EMBL" id="JAMDMM010000054">
    <property type="protein sequence ID" value="MCY9610370.1"/>
    <property type="molecule type" value="Genomic_DNA"/>
</dbReference>